<gene>
    <name evidence="6" type="ORF">V9T40_003669</name>
</gene>
<accession>A0AAN9TVS3</accession>
<feature type="signal peptide" evidence="5">
    <location>
        <begin position="1"/>
        <end position="19"/>
    </location>
</feature>
<evidence type="ECO:0000256" key="1">
    <source>
        <dbReference type="ARBA" id="ARBA00004613"/>
    </source>
</evidence>
<sequence>MPTKKLILLIICWLKCSFCEEDSSNFTLVFKWNIIDYEWPTKETRSQYLNESKFVPQNCYIRDFKIWKKTVFVSLPRWKPGVPATLARFPIGPSFLPTSPALQPYPSWSMQIFEDCFSLQSAHAIDIDAKGQLWVLDSGFVEEFVTNRTVCPPKLVVFNLQTNFIVKHVIIPTEVLVNNSVLTTMALDKDHQRVFIADSSYFSSGFIIYDGVTGTFKRYTCEQLSPDESSSNINYVPLYILPEFVSIALNTDHNKLYFSTADSSDLFYVNTSVFTMNKDDVSDLITDLGSNGRSTKLISDSKGYMYFNIVNKKAVVQWRESSWVYHYSPHVVIKNKLIRHWISSLDVDEDGYLWIMSSRFHDYSNNIFKMEKDNIRIFRLFVPRQEKPRKPKSGFVAEYLALVLFIAIIGLIITEILMFNSV</sequence>
<keyword evidence="4" id="KW-0812">Transmembrane</keyword>
<keyword evidence="7" id="KW-1185">Reference proteome</keyword>
<comment type="similarity">
    <text evidence="2">Belongs to the major royal jelly protein family.</text>
</comment>
<evidence type="ECO:0000256" key="3">
    <source>
        <dbReference type="ARBA" id="ARBA00022525"/>
    </source>
</evidence>
<proteinExistence type="inferred from homology"/>
<dbReference type="PANTHER" id="PTHR10009">
    <property type="entry name" value="PROTEIN YELLOW-RELATED"/>
    <property type="match status" value="1"/>
</dbReference>
<keyword evidence="4" id="KW-1133">Transmembrane helix</keyword>
<name>A0AAN9TVS3_9HEMI</name>
<dbReference type="GO" id="GO:0005576">
    <property type="term" value="C:extracellular region"/>
    <property type="evidence" value="ECO:0007669"/>
    <property type="project" value="UniProtKB-SubCell"/>
</dbReference>
<dbReference type="Gene3D" id="2.120.10.30">
    <property type="entry name" value="TolB, C-terminal domain"/>
    <property type="match status" value="1"/>
</dbReference>
<dbReference type="EMBL" id="JBBCAQ010000006">
    <property type="protein sequence ID" value="KAK7603670.1"/>
    <property type="molecule type" value="Genomic_DNA"/>
</dbReference>
<dbReference type="PRINTS" id="PR01366">
    <property type="entry name" value="ROYALJELLY"/>
</dbReference>
<evidence type="ECO:0000256" key="4">
    <source>
        <dbReference type="SAM" id="Phobius"/>
    </source>
</evidence>
<keyword evidence="3" id="KW-0964">Secreted</keyword>
<dbReference type="AlphaFoldDB" id="A0AAN9TVS3"/>
<evidence type="ECO:0000313" key="7">
    <source>
        <dbReference type="Proteomes" id="UP001367676"/>
    </source>
</evidence>
<comment type="caution">
    <text evidence="6">The sequence shown here is derived from an EMBL/GenBank/DDBJ whole genome shotgun (WGS) entry which is preliminary data.</text>
</comment>
<protein>
    <submittedName>
        <fullName evidence="6">Uncharacterized protein</fullName>
    </submittedName>
</protein>
<feature type="chain" id="PRO_5042982548" evidence="5">
    <location>
        <begin position="20"/>
        <end position="422"/>
    </location>
</feature>
<keyword evidence="5" id="KW-0732">Signal</keyword>
<dbReference type="SUPFAM" id="SSF101898">
    <property type="entry name" value="NHL repeat"/>
    <property type="match status" value="1"/>
</dbReference>
<evidence type="ECO:0000256" key="2">
    <source>
        <dbReference type="ARBA" id="ARBA00009127"/>
    </source>
</evidence>
<comment type="subcellular location">
    <subcellularLocation>
        <location evidence="1">Secreted</location>
    </subcellularLocation>
</comment>
<dbReference type="Proteomes" id="UP001367676">
    <property type="component" value="Unassembled WGS sequence"/>
</dbReference>
<dbReference type="PANTHER" id="PTHR10009:SF18">
    <property type="entry name" value="PROTEIN YELLOW-LIKE PROTEIN"/>
    <property type="match status" value="1"/>
</dbReference>
<keyword evidence="4" id="KW-0472">Membrane</keyword>
<reference evidence="6 7" key="1">
    <citation type="submission" date="2024-03" db="EMBL/GenBank/DDBJ databases">
        <title>Adaptation during the transition from Ophiocordyceps entomopathogen to insect associate is accompanied by gene loss and intensified selection.</title>
        <authorList>
            <person name="Ward C.M."/>
            <person name="Onetto C.A."/>
            <person name="Borneman A.R."/>
        </authorList>
    </citation>
    <scope>NUCLEOTIDE SEQUENCE [LARGE SCALE GENOMIC DNA]</scope>
    <source>
        <strain evidence="6">AWRI1</strain>
        <tissue evidence="6">Single Adult Female</tissue>
    </source>
</reference>
<dbReference type="InterPro" id="IPR017996">
    <property type="entry name" value="MRJP/yellow-related"/>
</dbReference>
<organism evidence="6 7">
    <name type="scientific">Parthenolecanium corni</name>
    <dbReference type="NCBI Taxonomy" id="536013"/>
    <lineage>
        <taxon>Eukaryota</taxon>
        <taxon>Metazoa</taxon>
        <taxon>Ecdysozoa</taxon>
        <taxon>Arthropoda</taxon>
        <taxon>Hexapoda</taxon>
        <taxon>Insecta</taxon>
        <taxon>Pterygota</taxon>
        <taxon>Neoptera</taxon>
        <taxon>Paraneoptera</taxon>
        <taxon>Hemiptera</taxon>
        <taxon>Sternorrhyncha</taxon>
        <taxon>Coccoidea</taxon>
        <taxon>Coccidae</taxon>
        <taxon>Parthenolecanium</taxon>
    </lineage>
</organism>
<dbReference type="InterPro" id="IPR011042">
    <property type="entry name" value="6-blade_b-propeller_TolB-like"/>
</dbReference>
<evidence type="ECO:0000256" key="5">
    <source>
        <dbReference type="SAM" id="SignalP"/>
    </source>
</evidence>
<evidence type="ECO:0000313" key="6">
    <source>
        <dbReference type="EMBL" id="KAK7603670.1"/>
    </source>
</evidence>
<dbReference type="Pfam" id="PF03022">
    <property type="entry name" value="MRJP"/>
    <property type="match status" value="1"/>
</dbReference>
<feature type="transmembrane region" description="Helical" evidence="4">
    <location>
        <begin position="399"/>
        <end position="419"/>
    </location>
</feature>